<dbReference type="NCBIfam" id="TIGR01007">
    <property type="entry name" value="eps_fam"/>
    <property type="match status" value="1"/>
</dbReference>
<feature type="non-terminal residue" evidence="7">
    <location>
        <position position="88"/>
    </location>
</feature>
<evidence type="ECO:0000313" key="8">
    <source>
        <dbReference type="Proteomes" id="UP000490982"/>
    </source>
</evidence>
<comment type="pathway">
    <text evidence="1">Capsule biogenesis; capsule polysaccharide biosynthesis.</text>
</comment>
<proteinExistence type="predicted"/>
<dbReference type="GO" id="GO:0005524">
    <property type="term" value="F:ATP binding"/>
    <property type="evidence" value="ECO:0007669"/>
    <property type="project" value="UniProtKB-KW"/>
</dbReference>
<dbReference type="GO" id="GO:0004715">
    <property type="term" value="F:non-membrane spanning protein tyrosine kinase activity"/>
    <property type="evidence" value="ECO:0007669"/>
    <property type="project" value="UniProtKB-EC"/>
</dbReference>
<evidence type="ECO:0000256" key="3">
    <source>
        <dbReference type="ARBA" id="ARBA00022840"/>
    </source>
</evidence>
<dbReference type="Pfam" id="PF01656">
    <property type="entry name" value="CbiA"/>
    <property type="match status" value="1"/>
</dbReference>
<dbReference type="InterPro" id="IPR005702">
    <property type="entry name" value="Wzc-like_C"/>
</dbReference>
<evidence type="ECO:0000256" key="5">
    <source>
        <dbReference type="ARBA" id="ARBA00023169"/>
    </source>
</evidence>
<evidence type="ECO:0000256" key="1">
    <source>
        <dbReference type="ARBA" id="ARBA00005132"/>
    </source>
</evidence>
<organism evidence="7 8">
    <name type="scientific">Streptococcus pneumoniae</name>
    <dbReference type="NCBI Taxonomy" id="1313"/>
    <lineage>
        <taxon>Bacteria</taxon>
        <taxon>Bacillati</taxon>
        <taxon>Bacillota</taxon>
        <taxon>Bacilli</taxon>
        <taxon>Lactobacillales</taxon>
        <taxon>Streptococcaceae</taxon>
        <taxon>Streptococcus</taxon>
    </lineage>
</organism>
<dbReference type="AlphaFoldDB" id="A0A6G2DVV4"/>
<sequence length="88" mass="9677">MPTLEISQAKLDFVKKAEEYYNALCTNLQLSGDDLKVFSITSVKSGEGKTTTSTNIAWAFAHAGYKTLLIDGDIRNSVMLGVFKARDK</sequence>
<dbReference type="EMBL" id="WNHS01000155">
    <property type="protein sequence ID" value="MTW25399.1"/>
    <property type="molecule type" value="Genomic_DNA"/>
</dbReference>
<dbReference type="InterPro" id="IPR050445">
    <property type="entry name" value="Bact_polysacc_biosynth/exp"/>
</dbReference>
<dbReference type="Proteomes" id="UP000490982">
    <property type="component" value="Unassembled WGS sequence"/>
</dbReference>
<keyword evidence="7" id="KW-0418">Kinase</keyword>
<name>A0A6G2DVV4_STREE</name>
<keyword evidence="2" id="KW-0547">Nucleotide-binding</keyword>
<protein>
    <submittedName>
        <fullName evidence="7">Polysaccharide biosynthesis tyrosine autokinase</fullName>
        <ecNumber evidence="7">2.7.10.2</ecNumber>
    </submittedName>
</protein>
<feature type="domain" description="CobQ/CobB/MinD/ParA nucleotide binding" evidence="6">
    <location>
        <begin position="39"/>
        <end position="76"/>
    </location>
</feature>
<evidence type="ECO:0000256" key="2">
    <source>
        <dbReference type="ARBA" id="ARBA00022741"/>
    </source>
</evidence>
<keyword evidence="7" id="KW-0808">Transferase</keyword>
<accession>A0A6G2DVV4</accession>
<dbReference type="Gene3D" id="3.40.50.300">
    <property type="entry name" value="P-loop containing nucleotide triphosphate hydrolases"/>
    <property type="match status" value="1"/>
</dbReference>
<keyword evidence="4" id="KW-0972">Capsule biogenesis/degradation</keyword>
<evidence type="ECO:0000259" key="6">
    <source>
        <dbReference type="Pfam" id="PF01656"/>
    </source>
</evidence>
<dbReference type="InterPro" id="IPR002586">
    <property type="entry name" value="CobQ/CobB/MinD/ParA_Nub-bd_dom"/>
</dbReference>
<dbReference type="RefSeq" id="WP_155459624.1">
    <property type="nucleotide sequence ID" value="NZ_WNHS01000155.1"/>
</dbReference>
<gene>
    <name evidence="7" type="ORF">GM537_11380</name>
</gene>
<dbReference type="GO" id="GO:0000271">
    <property type="term" value="P:polysaccharide biosynthetic process"/>
    <property type="evidence" value="ECO:0007669"/>
    <property type="project" value="UniProtKB-KW"/>
</dbReference>
<dbReference type="GO" id="GO:0005886">
    <property type="term" value="C:plasma membrane"/>
    <property type="evidence" value="ECO:0007669"/>
    <property type="project" value="TreeGrafter"/>
</dbReference>
<dbReference type="PANTHER" id="PTHR32309:SF13">
    <property type="entry name" value="FERRIC ENTEROBACTIN TRANSPORT PROTEIN FEPE"/>
    <property type="match status" value="1"/>
</dbReference>
<evidence type="ECO:0000256" key="4">
    <source>
        <dbReference type="ARBA" id="ARBA00022903"/>
    </source>
</evidence>
<comment type="caution">
    <text evidence="7">The sequence shown here is derived from an EMBL/GenBank/DDBJ whole genome shotgun (WGS) entry which is preliminary data.</text>
</comment>
<dbReference type="PANTHER" id="PTHR32309">
    <property type="entry name" value="TYROSINE-PROTEIN KINASE"/>
    <property type="match status" value="1"/>
</dbReference>
<keyword evidence="5" id="KW-0270">Exopolysaccharide synthesis</keyword>
<evidence type="ECO:0000313" key="7">
    <source>
        <dbReference type="EMBL" id="MTW25399.1"/>
    </source>
</evidence>
<reference evidence="7 8" key="1">
    <citation type="submission" date="2019-11" db="EMBL/GenBank/DDBJ databases">
        <title>Growth characteristics of pneumococcus vary with the chemical composition of the capsule and with environmental conditions.</title>
        <authorList>
            <person name="Tothpal A."/>
            <person name="Desobry K."/>
            <person name="Joshi S."/>
            <person name="Wyllie A.L."/>
            <person name="Weinberger D.M."/>
        </authorList>
    </citation>
    <scope>NUCLEOTIDE SEQUENCE [LARGE SCALE GENOMIC DNA]</scope>
    <source>
        <strain evidence="8">pnumococcus23A</strain>
    </source>
</reference>
<dbReference type="EC" id="2.7.10.2" evidence="7"/>
<dbReference type="InterPro" id="IPR027417">
    <property type="entry name" value="P-loop_NTPase"/>
</dbReference>
<dbReference type="SUPFAM" id="SSF52540">
    <property type="entry name" value="P-loop containing nucleoside triphosphate hydrolases"/>
    <property type="match status" value="1"/>
</dbReference>
<keyword evidence="3" id="KW-0067">ATP-binding</keyword>